<evidence type="ECO:0000313" key="1">
    <source>
        <dbReference type="EMBL" id="ANB19068.1"/>
    </source>
</evidence>
<gene>
    <name evidence="1" type="ORF">I596_3076</name>
</gene>
<organism evidence="1 2">
    <name type="scientific">Dokdonella koreensis DS-123</name>
    <dbReference type="NCBI Taxonomy" id="1300342"/>
    <lineage>
        <taxon>Bacteria</taxon>
        <taxon>Pseudomonadati</taxon>
        <taxon>Pseudomonadota</taxon>
        <taxon>Gammaproteobacteria</taxon>
        <taxon>Lysobacterales</taxon>
        <taxon>Rhodanobacteraceae</taxon>
        <taxon>Dokdonella</taxon>
    </lineage>
</organism>
<sequence>MRSQCGAASRSCRLGRLGSGVAVLSRRRTRGSASGAVPRGVLQ</sequence>
<proteinExistence type="predicted"/>
<dbReference type="KEGG" id="dko:I596_3076"/>
<dbReference type="STRING" id="1300342.I596_3076"/>
<protein>
    <submittedName>
        <fullName evidence="1">Uncharacterized protein</fullName>
    </submittedName>
</protein>
<keyword evidence="2" id="KW-1185">Reference proteome</keyword>
<reference evidence="1 2" key="1">
    <citation type="submission" date="2016-04" db="EMBL/GenBank/DDBJ databases">
        <title>Complete genome sequence of Dokdonella koreensis DS-123T.</title>
        <authorList>
            <person name="Kim J.F."/>
            <person name="Lee H."/>
            <person name="Kwak M.-J."/>
        </authorList>
    </citation>
    <scope>NUCLEOTIDE SEQUENCE [LARGE SCALE GENOMIC DNA]</scope>
    <source>
        <strain evidence="1 2">DS-123</strain>
    </source>
</reference>
<name>A0A160DWP5_9GAMM</name>
<dbReference type="EMBL" id="CP015249">
    <property type="protein sequence ID" value="ANB19068.1"/>
    <property type="molecule type" value="Genomic_DNA"/>
</dbReference>
<evidence type="ECO:0000313" key="2">
    <source>
        <dbReference type="Proteomes" id="UP000076830"/>
    </source>
</evidence>
<accession>A0A160DWP5</accession>
<dbReference type="AlphaFoldDB" id="A0A160DWP5"/>
<dbReference type="Proteomes" id="UP000076830">
    <property type="component" value="Chromosome"/>
</dbReference>